<evidence type="ECO:0000313" key="3">
    <source>
        <dbReference type="Proteomes" id="UP000281553"/>
    </source>
</evidence>
<gene>
    <name evidence="2" type="ORF">DILT_LOCUS10436</name>
</gene>
<dbReference type="Gene3D" id="3.60.10.10">
    <property type="entry name" value="Endonuclease/exonuclease/phosphatase"/>
    <property type="match status" value="1"/>
</dbReference>
<dbReference type="AlphaFoldDB" id="A0A3P7LBW6"/>
<feature type="region of interest" description="Disordered" evidence="1">
    <location>
        <begin position="72"/>
        <end position="93"/>
    </location>
</feature>
<reference evidence="2 3" key="1">
    <citation type="submission" date="2018-11" db="EMBL/GenBank/DDBJ databases">
        <authorList>
            <consortium name="Pathogen Informatics"/>
        </authorList>
    </citation>
    <scope>NUCLEOTIDE SEQUENCE [LARGE SCALE GENOMIC DNA]</scope>
</reference>
<evidence type="ECO:0000313" key="2">
    <source>
        <dbReference type="EMBL" id="VDN14605.1"/>
    </source>
</evidence>
<dbReference type="Proteomes" id="UP000281553">
    <property type="component" value="Unassembled WGS sequence"/>
</dbReference>
<dbReference type="OrthoDB" id="410381at2759"/>
<organism evidence="2 3">
    <name type="scientific">Dibothriocephalus latus</name>
    <name type="common">Fish tapeworm</name>
    <name type="synonym">Diphyllobothrium latum</name>
    <dbReference type="NCBI Taxonomy" id="60516"/>
    <lineage>
        <taxon>Eukaryota</taxon>
        <taxon>Metazoa</taxon>
        <taxon>Spiralia</taxon>
        <taxon>Lophotrochozoa</taxon>
        <taxon>Platyhelminthes</taxon>
        <taxon>Cestoda</taxon>
        <taxon>Eucestoda</taxon>
        <taxon>Diphyllobothriidea</taxon>
        <taxon>Diphyllobothriidae</taxon>
        <taxon>Dibothriocephalus</taxon>
    </lineage>
</organism>
<dbReference type="EMBL" id="UYRU01059765">
    <property type="protein sequence ID" value="VDN14605.1"/>
    <property type="molecule type" value="Genomic_DNA"/>
</dbReference>
<evidence type="ECO:0000256" key="1">
    <source>
        <dbReference type="SAM" id="MobiDB-lite"/>
    </source>
</evidence>
<evidence type="ECO:0008006" key="4">
    <source>
        <dbReference type="Google" id="ProtNLM"/>
    </source>
</evidence>
<name>A0A3P7LBW6_DIBLA</name>
<protein>
    <recommendedName>
        <fullName evidence="4">Endonuclease/exonuclease/phosphatase domain-containing protein</fullName>
    </recommendedName>
</protein>
<dbReference type="InterPro" id="IPR036691">
    <property type="entry name" value="Endo/exonu/phosph_ase_sf"/>
</dbReference>
<proteinExistence type="predicted"/>
<accession>A0A3P7LBW6</accession>
<keyword evidence="3" id="KW-1185">Reference proteome</keyword>
<sequence>MFKVDIAALRKTCFFDEGHVEEVGISYTFFWCGRPKAKRRDTGVAFAIRTEFVGHLPCLPQGINDRLTSLHEVANSPPSSAPAPSPSMTSSDETKNKFYEDLHALLATVPKADKLIVLGDLNARVGSDHLAWRGVLCPHGLNDSGLLLLRRTPPRPDQHLLLPPAAAQGDLEAPPISTLALPGQCPRPAA</sequence>
<dbReference type="SUPFAM" id="SSF56219">
    <property type="entry name" value="DNase I-like"/>
    <property type="match status" value="1"/>
</dbReference>